<gene>
    <name evidence="2" type="ORF">GMO_01670</name>
</gene>
<feature type="transmembrane region" description="Helical" evidence="1">
    <location>
        <begin position="80"/>
        <end position="97"/>
    </location>
</feature>
<feature type="transmembrane region" description="Helical" evidence="1">
    <location>
        <begin position="53"/>
        <end position="73"/>
    </location>
</feature>
<evidence type="ECO:0000313" key="2">
    <source>
        <dbReference type="EMBL" id="EHH68860.1"/>
    </source>
</evidence>
<organism evidence="2 3">
    <name type="scientific">Gluconobacter morbifer G707</name>
    <dbReference type="NCBI Taxonomy" id="1088869"/>
    <lineage>
        <taxon>Bacteria</taxon>
        <taxon>Pseudomonadati</taxon>
        <taxon>Pseudomonadota</taxon>
        <taxon>Alphaproteobacteria</taxon>
        <taxon>Acetobacterales</taxon>
        <taxon>Acetobacteraceae</taxon>
        <taxon>Gluconobacter</taxon>
    </lineage>
</organism>
<keyword evidence="1" id="KW-1133">Transmembrane helix</keyword>
<evidence type="ECO:0000313" key="3">
    <source>
        <dbReference type="Proteomes" id="UP000004949"/>
    </source>
</evidence>
<reference evidence="2 3" key="1">
    <citation type="submission" date="2011-10" db="EMBL/GenBank/DDBJ databases">
        <title>Genome sequence of Gluconobacter morbifer G707, isolated from Drosophila gut.</title>
        <authorList>
            <person name="Lee W.-J."/>
            <person name="Kim E.-K."/>
        </authorList>
    </citation>
    <scope>NUCLEOTIDE SEQUENCE [LARGE SCALE GENOMIC DNA]</scope>
    <source>
        <strain evidence="2 3">G707</strain>
    </source>
</reference>
<proteinExistence type="predicted"/>
<dbReference type="STRING" id="1088869.GMO_01670"/>
<sequence>MPTSSNRRSKAAIPALRWTGQALLAFVLAWMTAHFITLGFSSWGPGSQGEATALGQVIALLALPVLMLLIFGLRNRLQGLALGISVCVLAGLATLIHH</sequence>
<comment type="caution">
    <text evidence="2">The sequence shown here is derived from an EMBL/GenBank/DDBJ whole genome shotgun (WGS) entry which is preliminary data.</text>
</comment>
<dbReference type="EMBL" id="AGQV01000001">
    <property type="protein sequence ID" value="EHH68860.1"/>
    <property type="molecule type" value="Genomic_DNA"/>
</dbReference>
<feature type="transmembrane region" description="Helical" evidence="1">
    <location>
        <begin position="21"/>
        <end position="41"/>
    </location>
</feature>
<dbReference type="Proteomes" id="UP000004949">
    <property type="component" value="Unassembled WGS sequence"/>
</dbReference>
<dbReference type="PATRIC" id="fig|1088869.3.peg.167"/>
<dbReference type="AlphaFoldDB" id="G6XFA2"/>
<protein>
    <submittedName>
        <fullName evidence="2">Uncharacterized protein</fullName>
    </submittedName>
</protein>
<accession>G6XFA2</accession>
<keyword evidence="3" id="KW-1185">Reference proteome</keyword>
<name>G6XFA2_9PROT</name>
<evidence type="ECO:0000256" key="1">
    <source>
        <dbReference type="SAM" id="Phobius"/>
    </source>
</evidence>
<keyword evidence="1" id="KW-0472">Membrane</keyword>
<keyword evidence="1" id="KW-0812">Transmembrane</keyword>